<dbReference type="Gene3D" id="2.60.40.10">
    <property type="entry name" value="Immunoglobulins"/>
    <property type="match status" value="1"/>
</dbReference>
<dbReference type="AlphaFoldDB" id="A0AA91TPN9"/>
<feature type="non-terminal residue" evidence="3">
    <location>
        <position position="1"/>
    </location>
</feature>
<evidence type="ECO:0000313" key="4">
    <source>
        <dbReference type="Proteomes" id="UP000216961"/>
    </source>
</evidence>
<reference evidence="3 4" key="1">
    <citation type="submission" date="2017-07" db="EMBL/GenBank/DDBJ databases">
        <title>Isolation and whole genome analysis of endospore-forming bacteria from heroin.</title>
        <authorList>
            <person name="Kalinowski J."/>
            <person name="Ahrens B."/>
            <person name="Al-Dilaimi A."/>
            <person name="Winkler A."/>
            <person name="Wibberg D."/>
            <person name="Schleenbecker U."/>
            <person name="Ruckert C."/>
            <person name="Wolfel R."/>
            <person name="Grass G."/>
        </authorList>
    </citation>
    <scope>NUCLEOTIDE SEQUENCE [LARGE SCALE GENOMIC DNA]</scope>
    <source>
        <strain evidence="3 4">7521-2</strain>
    </source>
</reference>
<feature type="domain" description="Bacterial Ig" evidence="2">
    <location>
        <begin position="12"/>
        <end position="90"/>
    </location>
</feature>
<evidence type="ECO:0000256" key="1">
    <source>
        <dbReference type="SAM" id="MobiDB-lite"/>
    </source>
</evidence>
<dbReference type="EMBL" id="NPBQ01000116">
    <property type="protein sequence ID" value="PAD81618.1"/>
    <property type="molecule type" value="Genomic_DNA"/>
</dbReference>
<sequence>RAVTVTVADKTAPAKPTASNVTAKSTSISGKAEKSATVYVYKGKSKLGKSVVGKKGTYKITIKKQKKHTVLTIYAQDKAGNKSKKREIKVK</sequence>
<dbReference type="RefSeq" id="WP_235850333.1">
    <property type="nucleotide sequence ID" value="NZ_NPBQ01000116.1"/>
</dbReference>
<accession>A0AA91TPN9</accession>
<feature type="compositionally biased region" description="Polar residues" evidence="1">
    <location>
        <begin position="17"/>
        <end position="26"/>
    </location>
</feature>
<dbReference type="InterPro" id="IPR041498">
    <property type="entry name" value="Big_6"/>
</dbReference>
<name>A0AA91TPN9_NIACI</name>
<comment type="caution">
    <text evidence="3">The sequence shown here is derived from an EMBL/GenBank/DDBJ whole genome shotgun (WGS) entry which is preliminary data.</text>
</comment>
<proteinExistence type="predicted"/>
<feature type="region of interest" description="Disordered" evidence="1">
    <location>
        <begin position="1"/>
        <end position="26"/>
    </location>
</feature>
<dbReference type="Proteomes" id="UP000216961">
    <property type="component" value="Unassembled WGS sequence"/>
</dbReference>
<organism evidence="3 4">
    <name type="scientific">Niallia circulans</name>
    <name type="common">Bacillus circulans</name>
    <dbReference type="NCBI Taxonomy" id="1397"/>
    <lineage>
        <taxon>Bacteria</taxon>
        <taxon>Bacillati</taxon>
        <taxon>Bacillota</taxon>
        <taxon>Bacilli</taxon>
        <taxon>Bacillales</taxon>
        <taxon>Bacillaceae</taxon>
        <taxon>Niallia</taxon>
    </lineage>
</organism>
<dbReference type="Pfam" id="PF17936">
    <property type="entry name" value="Big_6"/>
    <property type="match status" value="1"/>
</dbReference>
<gene>
    <name evidence="3" type="ORF">CHH57_18930</name>
</gene>
<evidence type="ECO:0000313" key="3">
    <source>
        <dbReference type="EMBL" id="PAD81618.1"/>
    </source>
</evidence>
<evidence type="ECO:0000259" key="2">
    <source>
        <dbReference type="Pfam" id="PF17936"/>
    </source>
</evidence>
<protein>
    <recommendedName>
        <fullName evidence="2">Bacterial Ig domain-containing protein</fullName>
    </recommendedName>
</protein>
<dbReference type="InterPro" id="IPR013783">
    <property type="entry name" value="Ig-like_fold"/>
</dbReference>